<dbReference type="PANTHER" id="PTHR47481:SF30">
    <property type="entry name" value="CCHC-TYPE DOMAIN-CONTAINING PROTEIN"/>
    <property type="match status" value="1"/>
</dbReference>
<dbReference type="PaxDb" id="3635-A0A1U8J3B8"/>
<evidence type="ECO:0008006" key="3">
    <source>
        <dbReference type="Google" id="ProtNLM"/>
    </source>
</evidence>
<dbReference type="OrthoDB" id="973354at2759"/>
<dbReference type="RefSeq" id="XP_016682699.1">
    <property type="nucleotide sequence ID" value="XM_016827210.2"/>
</dbReference>
<name>A0A1U8J3B8_GOSHI</name>
<proteinExistence type="predicted"/>
<dbReference type="Proteomes" id="UP000818029">
    <property type="component" value="Chromosome A11"/>
</dbReference>
<organism evidence="1 2">
    <name type="scientific">Gossypium hirsutum</name>
    <name type="common">Upland cotton</name>
    <name type="synonym">Gossypium mexicanum</name>
    <dbReference type="NCBI Taxonomy" id="3635"/>
    <lineage>
        <taxon>Eukaryota</taxon>
        <taxon>Viridiplantae</taxon>
        <taxon>Streptophyta</taxon>
        <taxon>Embryophyta</taxon>
        <taxon>Tracheophyta</taxon>
        <taxon>Spermatophyta</taxon>
        <taxon>Magnoliopsida</taxon>
        <taxon>eudicotyledons</taxon>
        <taxon>Gunneridae</taxon>
        <taxon>Pentapetalae</taxon>
        <taxon>rosids</taxon>
        <taxon>malvids</taxon>
        <taxon>Malvales</taxon>
        <taxon>Malvaceae</taxon>
        <taxon>Malvoideae</taxon>
        <taxon>Gossypium</taxon>
    </lineage>
</organism>
<evidence type="ECO:0000313" key="1">
    <source>
        <dbReference type="Proteomes" id="UP000818029"/>
    </source>
</evidence>
<gene>
    <name evidence="2" type="primary">LOC107901278</name>
</gene>
<keyword evidence="1" id="KW-1185">Reference proteome</keyword>
<sequence length="121" mass="13876">MAFSSPSAVHSATPDMVSNVADGFDTQFFSIKKISVLLDDDNYLLWRQPVLLVIKTYKLQRFLDTRTVPPPQMLPEADGVPQENLEFTRFEQQDSALALWLLSSSFTFPMQGRFFNERILN</sequence>
<dbReference type="AlphaFoldDB" id="A0A1U8J3B8"/>
<accession>A0A1U8J3B8</accession>
<protein>
    <recommendedName>
        <fullName evidence="3">Retrotransposon Copia-like N-terminal domain-containing protein</fullName>
    </recommendedName>
</protein>
<reference evidence="2" key="2">
    <citation type="submission" date="2025-08" db="UniProtKB">
        <authorList>
            <consortium name="RefSeq"/>
        </authorList>
    </citation>
    <scope>IDENTIFICATION</scope>
</reference>
<dbReference type="KEGG" id="ghi:107901278"/>
<dbReference type="GeneID" id="107901278"/>
<evidence type="ECO:0000313" key="2">
    <source>
        <dbReference type="RefSeq" id="XP_016682699.1"/>
    </source>
</evidence>
<reference evidence="1" key="1">
    <citation type="journal article" date="2020" name="Nat. Genet.">
        <title>Genomic diversifications of five Gossypium allopolyploid species and their impact on cotton improvement.</title>
        <authorList>
            <person name="Chen Z.J."/>
            <person name="Sreedasyam A."/>
            <person name="Ando A."/>
            <person name="Song Q."/>
            <person name="De Santiago L.M."/>
            <person name="Hulse-Kemp A.M."/>
            <person name="Ding M."/>
            <person name="Ye W."/>
            <person name="Kirkbride R.C."/>
            <person name="Jenkins J."/>
            <person name="Plott C."/>
            <person name="Lovell J."/>
            <person name="Lin Y.M."/>
            <person name="Vaughn R."/>
            <person name="Liu B."/>
            <person name="Simpson S."/>
            <person name="Scheffler B.E."/>
            <person name="Wen L."/>
            <person name="Saski C.A."/>
            <person name="Grover C.E."/>
            <person name="Hu G."/>
            <person name="Conover J.L."/>
            <person name="Carlson J.W."/>
            <person name="Shu S."/>
            <person name="Boston L.B."/>
            <person name="Williams M."/>
            <person name="Peterson D.G."/>
            <person name="McGee K."/>
            <person name="Jones D.C."/>
            <person name="Wendel J.F."/>
            <person name="Stelly D.M."/>
            <person name="Grimwood J."/>
            <person name="Schmutz J."/>
        </authorList>
    </citation>
    <scope>NUCLEOTIDE SEQUENCE [LARGE SCALE GENOMIC DNA]</scope>
    <source>
        <strain evidence="1">cv. TM-1</strain>
    </source>
</reference>
<dbReference type="PANTHER" id="PTHR47481">
    <property type="match status" value="1"/>
</dbReference>